<gene>
    <name evidence="3" type="ORF">SAMN02746089_01847</name>
</gene>
<dbReference type="STRING" id="1121256.SAMN02746089_01847"/>
<accession>A0A1M5BCN5</accession>
<feature type="domain" description="SCP" evidence="2">
    <location>
        <begin position="116"/>
        <end position="227"/>
    </location>
</feature>
<dbReference type="PANTHER" id="PTHR31157:SF1">
    <property type="entry name" value="SCP DOMAIN-CONTAINING PROTEIN"/>
    <property type="match status" value="1"/>
</dbReference>
<proteinExistence type="predicted"/>
<evidence type="ECO:0000313" key="4">
    <source>
        <dbReference type="Proteomes" id="UP000184088"/>
    </source>
</evidence>
<evidence type="ECO:0000256" key="1">
    <source>
        <dbReference type="SAM" id="SignalP"/>
    </source>
</evidence>
<dbReference type="NCBIfam" id="TIGR02909">
    <property type="entry name" value="spore_YkwD"/>
    <property type="match status" value="1"/>
</dbReference>
<dbReference type="Pfam" id="PF00188">
    <property type="entry name" value="CAP"/>
    <property type="match status" value="1"/>
</dbReference>
<dbReference type="Gene3D" id="3.40.33.10">
    <property type="entry name" value="CAP"/>
    <property type="match status" value="1"/>
</dbReference>
<protein>
    <submittedName>
        <fullName evidence="3">Uncharacterized protein, YkwD family</fullName>
    </submittedName>
</protein>
<feature type="signal peptide" evidence="1">
    <location>
        <begin position="1"/>
        <end position="41"/>
    </location>
</feature>
<evidence type="ECO:0000313" key="3">
    <source>
        <dbReference type="EMBL" id="SHF40341.1"/>
    </source>
</evidence>
<evidence type="ECO:0000259" key="2">
    <source>
        <dbReference type="Pfam" id="PF00188"/>
    </source>
</evidence>
<name>A0A1M5BCN5_9THEO</name>
<reference evidence="3 4" key="1">
    <citation type="submission" date="2016-11" db="EMBL/GenBank/DDBJ databases">
        <authorList>
            <person name="Jaros S."/>
            <person name="Januszkiewicz K."/>
            <person name="Wedrychowicz H."/>
        </authorList>
    </citation>
    <scope>NUCLEOTIDE SEQUENCE [LARGE SCALE GENOMIC DNA]</scope>
    <source>
        <strain evidence="3 4">DSM 17918</strain>
    </source>
</reference>
<dbReference type="InterPro" id="IPR014044">
    <property type="entry name" value="CAP_dom"/>
</dbReference>
<keyword evidence="1" id="KW-0732">Signal</keyword>
<sequence length="233" mass="26596">MSRIFKVNTHRKEVQQIMKRLKIMAIALATAALFSASTANAASTAINYNTPLYYRYRYYTYYSYYYNRYTQKTYSPNTYTSNTNNTIKQHLTPATENAVRSADNYALSQDEQKMISYINSERTKRGLSELNINPQLSKIAHLKAEDMLNNNYFSHTSPTYGSPFDMMKKFGISYTMAGENIAKNTDVYKAHVALMNSEGHRANILNSSYTDVGVGIVHDNRGGIIVVEMFIKK</sequence>
<organism evidence="3 4">
    <name type="scientific">Caldanaerobius fijiensis DSM 17918</name>
    <dbReference type="NCBI Taxonomy" id="1121256"/>
    <lineage>
        <taxon>Bacteria</taxon>
        <taxon>Bacillati</taxon>
        <taxon>Bacillota</taxon>
        <taxon>Clostridia</taxon>
        <taxon>Thermoanaerobacterales</taxon>
        <taxon>Thermoanaerobacteraceae</taxon>
        <taxon>Caldanaerobius</taxon>
    </lineage>
</organism>
<dbReference type="PANTHER" id="PTHR31157">
    <property type="entry name" value="SCP DOMAIN-CONTAINING PROTEIN"/>
    <property type="match status" value="1"/>
</dbReference>
<dbReference type="EMBL" id="FQVH01000021">
    <property type="protein sequence ID" value="SHF40341.1"/>
    <property type="molecule type" value="Genomic_DNA"/>
</dbReference>
<keyword evidence="4" id="KW-1185">Reference proteome</keyword>
<dbReference type="AlphaFoldDB" id="A0A1M5BCN5"/>
<dbReference type="InterPro" id="IPR014258">
    <property type="entry name" value="CAP_domain_YkwD-like"/>
</dbReference>
<dbReference type="SUPFAM" id="SSF55797">
    <property type="entry name" value="PR-1-like"/>
    <property type="match status" value="1"/>
</dbReference>
<dbReference type="CDD" id="cd05379">
    <property type="entry name" value="CAP_bacterial"/>
    <property type="match status" value="1"/>
</dbReference>
<dbReference type="InterPro" id="IPR035940">
    <property type="entry name" value="CAP_sf"/>
</dbReference>
<dbReference type="Proteomes" id="UP000184088">
    <property type="component" value="Unassembled WGS sequence"/>
</dbReference>
<feature type="chain" id="PRO_5012612409" evidence="1">
    <location>
        <begin position="42"/>
        <end position="233"/>
    </location>
</feature>